<dbReference type="InterPro" id="IPR000836">
    <property type="entry name" value="PRTase_dom"/>
</dbReference>
<name>A0A1S6ILI7_9LACT</name>
<dbReference type="CDD" id="cd06223">
    <property type="entry name" value="PRTases_typeI"/>
    <property type="match status" value="1"/>
</dbReference>
<dbReference type="AlphaFoldDB" id="A0A1S6ILI7"/>
<accession>A0A1S6ILI7</accession>
<sequence length="227" mass="26230">MNCLLCNRTLNNTLTLAQLFSFTAYSQPLICQKCLQSFQKVEKERACLGCARIQANNQICPDCLKWSEIVPGDFVSHHAFYHYNTALKDWLHQYKIQGDTRLASLWKKDLYTYYQRHPSMMIVPIPISESSLQIRGFNQCIEMLNCANVPYVEVLGNIHHGQKQSKKNRYERLESAQPFQVIEKNLNLNQPILLFDDLYTTGRTLMHAKEVLYEAGVKSVHSLSIGR</sequence>
<dbReference type="RefSeq" id="WP_062468229.1">
    <property type="nucleotide sequence ID" value="NZ_BBYN01000006.1"/>
</dbReference>
<dbReference type="EMBL" id="CP019728">
    <property type="protein sequence ID" value="AQS52418.1"/>
    <property type="molecule type" value="Genomic_DNA"/>
</dbReference>
<protein>
    <recommendedName>
        <fullName evidence="4">Phosphoribosyltransferase domain-containing protein</fullName>
    </recommendedName>
</protein>
<organism evidence="2 3">
    <name type="scientific">Jeotgalibaca dankookensis</name>
    <dbReference type="NCBI Taxonomy" id="708126"/>
    <lineage>
        <taxon>Bacteria</taxon>
        <taxon>Bacillati</taxon>
        <taxon>Bacillota</taxon>
        <taxon>Bacilli</taxon>
        <taxon>Lactobacillales</taxon>
        <taxon>Carnobacteriaceae</taxon>
        <taxon>Jeotgalibaca</taxon>
    </lineage>
</organism>
<dbReference type="PANTHER" id="PTHR47505">
    <property type="entry name" value="DNA UTILIZATION PROTEIN YHGH"/>
    <property type="match status" value="1"/>
</dbReference>
<dbReference type="KEGG" id="jda:BW727_100008"/>
<evidence type="ECO:0000313" key="2">
    <source>
        <dbReference type="EMBL" id="AQS52418.1"/>
    </source>
</evidence>
<keyword evidence="3" id="KW-1185">Reference proteome</keyword>
<dbReference type="Proteomes" id="UP000188993">
    <property type="component" value="Chromosome"/>
</dbReference>
<dbReference type="InterPro" id="IPR029057">
    <property type="entry name" value="PRTase-like"/>
</dbReference>
<evidence type="ECO:0000313" key="3">
    <source>
        <dbReference type="Proteomes" id="UP000188993"/>
    </source>
</evidence>
<gene>
    <name evidence="2" type="ORF">BW727_100008</name>
</gene>
<evidence type="ECO:0000256" key="1">
    <source>
        <dbReference type="ARBA" id="ARBA00008007"/>
    </source>
</evidence>
<reference evidence="2 3" key="1">
    <citation type="journal article" date="2014" name="Int. J. Syst. Evol. Microbiol.">
        <title>Jeotgalibaca dankookensis gen. nov., sp. nov., a member of the family Carnobacteriaceae, isolated from seujeot (Korean traditional food).</title>
        <authorList>
            <person name="Lee D.G."/>
            <person name="Trujillo M.E."/>
            <person name="Kang H."/>
            <person name="Ahn T.Y."/>
        </authorList>
    </citation>
    <scope>NUCLEOTIDE SEQUENCE [LARGE SCALE GENOMIC DNA]</scope>
    <source>
        <strain evidence="2 3">EX-07</strain>
    </source>
</reference>
<dbReference type="PANTHER" id="PTHR47505:SF1">
    <property type="entry name" value="DNA UTILIZATION PROTEIN YHGH"/>
    <property type="match status" value="1"/>
</dbReference>
<comment type="similarity">
    <text evidence="1">Belongs to the ComF/GntX family.</text>
</comment>
<dbReference type="InterPro" id="IPR051910">
    <property type="entry name" value="ComF/GntX_DNA_util-trans"/>
</dbReference>
<proteinExistence type="inferred from homology"/>
<dbReference type="Gene3D" id="3.40.50.2020">
    <property type="match status" value="1"/>
</dbReference>
<dbReference type="OrthoDB" id="9779910at2"/>
<evidence type="ECO:0008006" key="4">
    <source>
        <dbReference type="Google" id="ProtNLM"/>
    </source>
</evidence>
<dbReference type="STRING" id="708126.BW727_100008"/>
<dbReference type="SUPFAM" id="SSF53271">
    <property type="entry name" value="PRTase-like"/>
    <property type="match status" value="1"/>
</dbReference>